<feature type="transmembrane region" description="Helical" evidence="1">
    <location>
        <begin position="27"/>
        <end position="47"/>
    </location>
</feature>
<dbReference type="AlphaFoldDB" id="A0A0H2V6G4"/>
<keyword evidence="1" id="KW-0472">Membrane</keyword>
<evidence type="ECO:0000256" key="1">
    <source>
        <dbReference type="SAM" id="Phobius"/>
    </source>
</evidence>
<reference evidence="2 3" key="1">
    <citation type="journal article" date="2002" name="Proc. Natl. Acad. Sci. U.S.A.">
        <title>Extensive mosaic structure revealed by the complete genome sequence of uropathogenic Escherichia coli.</title>
        <authorList>
            <person name="Welch R.A."/>
            <person name="Burland V."/>
            <person name="Plunkett G.III."/>
            <person name="Redford P."/>
            <person name="Roesch P."/>
            <person name="Rasko D."/>
            <person name="Buckles E.L."/>
            <person name="Liou S.R."/>
            <person name="Boutin A."/>
            <person name="Hackett J."/>
            <person name="Stroud D."/>
            <person name="Mayhew G.F."/>
            <person name="Rose D.J."/>
            <person name="Zhou S."/>
            <person name="Schwartz D.C."/>
            <person name="Perna N.T."/>
            <person name="Mobley H.L."/>
            <person name="Donnenberg M.S."/>
            <person name="Blattner F.R."/>
        </authorList>
    </citation>
    <scope>NUCLEOTIDE SEQUENCE [LARGE SCALE GENOMIC DNA]</scope>
    <source>
        <strain evidence="3">CFT073 / ATCC 700928 / UPEC</strain>
    </source>
</reference>
<keyword evidence="3" id="KW-1185">Reference proteome</keyword>
<gene>
    <name evidence="2" type="ordered locus">c0351</name>
</gene>
<evidence type="ECO:0000313" key="2">
    <source>
        <dbReference type="EMBL" id="AAN78834.1"/>
    </source>
</evidence>
<dbReference type="Proteomes" id="UP000001410">
    <property type="component" value="Chromosome"/>
</dbReference>
<accession>A0A0H2V6G4</accession>
<dbReference type="KEGG" id="ecc:c0351"/>
<dbReference type="EMBL" id="AE014075">
    <property type="protein sequence ID" value="AAN78834.1"/>
    <property type="molecule type" value="Genomic_DNA"/>
</dbReference>
<protein>
    <submittedName>
        <fullName evidence="2">Uncharacterized protein</fullName>
    </submittedName>
</protein>
<sequence>MTALMYFCDVCYIVKYFSFAYKITAPAIFFTYAVLFLYVFITATINYTRDFYL</sequence>
<keyword evidence="1" id="KW-1133">Transmembrane helix</keyword>
<proteinExistence type="predicted"/>
<name>A0A0H2V6G4_ECOL6</name>
<dbReference type="HOGENOM" id="CLU_3061044_0_0_6"/>
<organism evidence="2 3">
    <name type="scientific">Escherichia coli O6:H1 (strain CFT073 / ATCC 700928 / UPEC)</name>
    <dbReference type="NCBI Taxonomy" id="199310"/>
    <lineage>
        <taxon>Bacteria</taxon>
        <taxon>Pseudomonadati</taxon>
        <taxon>Pseudomonadota</taxon>
        <taxon>Gammaproteobacteria</taxon>
        <taxon>Enterobacterales</taxon>
        <taxon>Enterobacteriaceae</taxon>
        <taxon>Escherichia</taxon>
    </lineage>
</organism>
<evidence type="ECO:0000313" key="3">
    <source>
        <dbReference type="Proteomes" id="UP000001410"/>
    </source>
</evidence>
<keyword evidence="1" id="KW-0812">Transmembrane</keyword>